<keyword evidence="2 5" id="KW-0808">Transferase</keyword>
<reference evidence="7 8" key="1">
    <citation type="journal article" date="2014" name="Int. J. Syst. Evol. Microbiol.">
        <title>Complete genome sequence of Corynebacterium casei LMG S-19264T (=DSM 44701T), isolated from a smear-ripened cheese.</title>
        <authorList>
            <consortium name="US DOE Joint Genome Institute (JGI-PGF)"/>
            <person name="Walter F."/>
            <person name="Albersmeier A."/>
            <person name="Kalinowski J."/>
            <person name="Ruckert C."/>
        </authorList>
    </citation>
    <scope>NUCLEOTIDE SEQUENCE [LARGE SCALE GENOMIC DNA]</scope>
    <source>
        <strain evidence="7 8">KCTC 19473</strain>
    </source>
</reference>
<dbReference type="SMART" id="SM00650">
    <property type="entry name" value="rADc"/>
    <property type="match status" value="1"/>
</dbReference>
<dbReference type="Gene3D" id="3.40.50.150">
    <property type="entry name" value="Vaccinia Virus protein VP39"/>
    <property type="match status" value="1"/>
</dbReference>
<dbReference type="RefSeq" id="WP_017577491.1">
    <property type="nucleotide sequence ID" value="NZ_BMXL01000009.1"/>
</dbReference>
<keyword evidence="4 5" id="KW-0694">RNA-binding</keyword>
<dbReference type="Proteomes" id="UP000654947">
    <property type="component" value="Unassembled WGS sequence"/>
</dbReference>
<dbReference type="PANTHER" id="PTHR11727:SF7">
    <property type="entry name" value="DIMETHYLADENOSINE TRANSFERASE-RELATED"/>
    <property type="match status" value="1"/>
</dbReference>
<feature type="domain" description="Ribosomal RNA adenine methylase transferase N-terminal" evidence="6">
    <location>
        <begin position="21"/>
        <end position="181"/>
    </location>
</feature>
<dbReference type="PROSITE" id="PS51689">
    <property type="entry name" value="SAM_RNA_A_N6_MT"/>
    <property type="match status" value="1"/>
</dbReference>
<feature type="binding site" evidence="5">
    <location>
        <position position="61"/>
    </location>
    <ligand>
        <name>S-adenosyl-L-methionine</name>
        <dbReference type="ChEBI" id="CHEBI:59789"/>
    </ligand>
</feature>
<sequence length="257" mass="28716">MRTHGAGRHEFGQNFLTDRRTITDFVGLVSRTEGPIVEIGPGSGALTMPMAALGRAVTAVEADGRLVALLRRQVPEHVRVVHGDFLRYRLPRSAHVVVGNLPFDRTTAMLRRLLHTGHWTDAVLLIQWEVARRRAGVGGATMMTAQWWPWYRFGLEGRVPASAFEPSPGVDGGLLTIARRERPLVDPGARSSYADLVHTVYTGKGRGIEQILTRMLRGRSRPVRRWLAEQRVRPTALPRDLTAAQWAALHEQIGTYR</sequence>
<keyword evidence="8" id="KW-1185">Reference proteome</keyword>
<dbReference type="GO" id="GO:0000179">
    <property type="term" value="F:rRNA (adenine-N6,N6-)-dimethyltransferase activity"/>
    <property type="evidence" value="ECO:0007669"/>
    <property type="project" value="UniProtKB-UniRule"/>
</dbReference>
<feature type="binding site" evidence="5">
    <location>
        <position position="40"/>
    </location>
    <ligand>
        <name>S-adenosyl-L-methionine</name>
        <dbReference type="ChEBI" id="CHEBI:59789"/>
    </ligand>
</feature>
<feature type="binding site" evidence="5">
    <location>
        <position position="84"/>
    </location>
    <ligand>
        <name>S-adenosyl-L-methionine</name>
        <dbReference type="ChEBI" id="CHEBI:59789"/>
    </ligand>
</feature>
<dbReference type="Pfam" id="PF00398">
    <property type="entry name" value="RrnaAD"/>
    <property type="match status" value="1"/>
</dbReference>
<proteinExistence type="inferred from homology"/>
<dbReference type="InterPro" id="IPR020598">
    <property type="entry name" value="rRNA_Ade_methylase_Trfase_N"/>
</dbReference>
<dbReference type="InterPro" id="IPR001737">
    <property type="entry name" value="KsgA/Erm"/>
</dbReference>
<gene>
    <name evidence="7" type="ORF">GCM10007147_22290</name>
</gene>
<feature type="binding site" evidence="5">
    <location>
        <position position="14"/>
    </location>
    <ligand>
        <name>S-adenosyl-L-methionine</name>
        <dbReference type="ChEBI" id="CHEBI:59789"/>
    </ligand>
</feature>
<evidence type="ECO:0000256" key="5">
    <source>
        <dbReference type="PROSITE-ProRule" id="PRU01026"/>
    </source>
</evidence>
<dbReference type="InterPro" id="IPR020596">
    <property type="entry name" value="rRNA_Ade_Mease_Trfase_CS"/>
</dbReference>
<dbReference type="GO" id="GO:0005829">
    <property type="term" value="C:cytosol"/>
    <property type="evidence" value="ECO:0007669"/>
    <property type="project" value="TreeGrafter"/>
</dbReference>
<dbReference type="GO" id="GO:0003723">
    <property type="term" value="F:RNA binding"/>
    <property type="evidence" value="ECO:0007669"/>
    <property type="project" value="UniProtKB-UniRule"/>
</dbReference>
<keyword evidence="3 5" id="KW-0949">S-adenosyl-L-methionine</keyword>
<organism evidence="7 8">
    <name type="scientific">Nocardiopsis kunsanensis</name>
    <dbReference type="NCBI Taxonomy" id="141693"/>
    <lineage>
        <taxon>Bacteria</taxon>
        <taxon>Bacillati</taxon>
        <taxon>Actinomycetota</taxon>
        <taxon>Actinomycetes</taxon>
        <taxon>Streptosporangiales</taxon>
        <taxon>Nocardiopsidaceae</taxon>
        <taxon>Nocardiopsis</taxon>
    </lineage>
</organism>
<dbReference type="CDD" id="cd02440">
    <property type="entry name" value="AdoMet_MTases"/>
    <property type="match status" value="1"/>
</dbReference>
<evidence type="ECO:0000256" key="3">
    <source>
        <dbReference type="ARBA" id="ARBA00022691"/>
    </source>
</evidence>
<protein>
    <recommendedName>
        <fullName evidence="6">Ribosomal RNA adenine methylase transferase N-terminal domain-containing protein</fullName>
    </recommendedName>
</protein>
<keyword evidence="1 5" id="KW-0489">Methyltransferase</keyword>
<comment type="caution">
    <text evidence="7">The sequence shown here is derived from an EMBL/GenBank/DDBJ whole genome shotgun (WGS) entry which is preliminary data.</text>
</comment>
<dbReference type="AlphaFoldDB" id="A0A919CH74"/>
<evidence type="ECO:0000313" key="7">
    <source>
        <dbReference type="EMBL" id="GHD25249.1"/>
    </source>
</evidence>
<evidence type="ECO:0000256" key="1">
    <source>
        <dbReference type="ARBA" id="ARBA00022603"/>
    </source>
</evidence>
<dbReference type="PANTHER" id="PTHR11727">
    <property type="entry name" value="DIMETHYLADENOSINE TRANSFERASE"/>
    <property type="match status" value="1"/>
</dbReference>
<name>A0A919CH74_9ACTN</name>
<feature type="binding site" evidence="5">
    <location>
        <position position="16"/>
    </location>
    <ligand>
        <name>S-adenosyl-L-methionine</name>
        <dbReference type="ChEBI" id="CHEBI:59789"/>
    </ligand>
</feature>
<accession>A0A919CH74</accession>
<dbReference type="SUPFAM" id="SSF53335">
    <property type="entry name" value="S-adenosyl-L-methionine-dependent methyltransferases"/>
    <property type="match status" value="1"/>
</dbReference>
<dbReference type="PROSITE" id="PS01131">
    <property type="entry name" value="RRNA_A_DIMETH"/>
    <property type="match status" value="1"/>
</dbReference>
<feature type="binding site" evidence="5">
    <location>
        <position position="100"/>
    </location>
    <ligand>
        <name>S-adenosyl-L-methionine</name>
        <dbReference type="ChEBI" id="CHEBI:59789"/>
    </ligand>
</feature>
<dbReference type="EMBL" id="BMXL01000009">
    <property type="protein sequence ID" value="GHD25249.1"/>
    <property type="molecule type" value="Genomic_DNA"/>
</dbReference>
<evidence type="ECO:0000313" key="8">
    <source>
        <dbReference type="Proteomes" id="UP000654947"/>
    </source>
</evidence>
<dbReference type="NCBIfam" id="NF000499">
    <property type="entry name" value="Erm23S_rRNA_broad"/>
    <property type="match status" value="1"/>
</dbReference>
<evidence type="ECO:0000256" key="2">
    <source>
        <dbReference type="ARBA" id="ARBA00022679"/>
    </source>
</evidence>
<comment type="similarity">
    <text evidence="5">Belongs to the class I-like SAM-binding methyltransferase superfamily. rRNA adenine N(6)-methyltransferase family.</text>
</comment>
<dbReference type="InterPro" id="IPR029063">
    <property type="entry name" value="SAM-dependent_MTases_sf"/>
</dbReference>
<evidence type="ECO:0000259" key="6">
    <source>
        <dbReference type="SMART" id="SM00650"/>
    </source>
</evidence>
<evidence type="ECO:0000256" key="4">
    <source>
        <dbReference type="ARBA" id="ARBA00022884"/>
    </source>
</evidence>